<evidence type="ECO:0000313" key="5">
    <source>
        <dbReference type="Proteomes" id="UP000019471"/>
    </source>
</evidence>
<feature type="repeat" description="ANK" evidence="3">
    <location>
        <begin position="228"/>
        <end position="260"/>
    </location>
</feature>
<dbReference type="HOGENOM" id="CLU_787561_0_0_1"/>
<feature type="repeat" description="ANK" evidence="3">
    <location>
        <begin position="40"/>
        <end position="68"/>
    </location>
</feature>
<dbReference type="Proteomes" id="UP000019471">
    <property type="component" value="Unassembled WGS sequence"/>
</dbReference>
<dbReference type="PROSITE" id="PS50297">
    <property type="entry name" value="ANK_REP_REGION"/>
    <property type="match status" value="2"/>
</dbReference>
<evidence type="ECO:0000256" key="2">
    <source>
        <dbReference type="ARBA" id="ARBA00023043"/>
    </source>
</evidence>
<keyword evidence="5" id="KW-1185">Reference proteome</keyword>
<dbReference type="SUPFAM" id="SSF48403">
    <property type="entry name" value="Ankyrin repeat"/>
    <property type="match status" value="1"/>
</dbReference>
<protein>
    <submittedName>
        <fullName evidence="4">Uncharacterized protein</fullName>
    </submittedName>
</protein>
<dbReference type="InterPro" id="IPR036770">
    <property type="entry name" value="Ankyrin_rpt-contain_sf"/>
</dbReference>
<dbReference type="STRING" id="1182543.W9WK45"/>
<proteinExistence type="predicted"/>
<dbReference type="InterPro" id="IPR002110">
    <property type="entry name" value="Ankyrin_rpt"/>
</dbReference>
<name>W9WK45_9EURO</name>
<dbReference type="Pfam" id="PF12796">
    <property type="entry name" value="Ank_2"/>
    <property type="match status" value="2"/>
</dbReference>
<dbReference type="OrthoDB" id="366390at2759"/>
<keyword evidence="2 3" id="KW-0040">ANK repeat</keyword>
<organism evidence="4 5">
    <name type="scientific">Cladophialophora psammophila CBS 110553</name>
    <dbReference type="NCBI Taxonomy" id="1182543"/>
    <lineage>
        <taxon>Eukaryota</taxon>
        <taxon>Fungi</taxon>
        <taxon>Dikarya</taxon>
        <taxon>Ascomycota</taxon>
        <taxon>Pezizomycotina</taxon>
        <taxon>Eurotiomycetes</taxon>
        <taxon>Chaetothyriomycetidae</taxon>
        <taxon>Chaetothyriales</taxon>
        <taxon>Herpotrichiellaceae</taxon>
        <taxon>Cladophialophora</taxon>
    </lineage>
</organism>
<dbReference type="eggNOG" id="KOG4177">
    <property type="taxonomic scope" value="Eukaryota"/>
</dbReference>
<comment type="caution">
    <text evidence="4">The sequence shown here is derived from an EMBL/GenBank/DDBJ whole genome shotgun (WGS) entry which is preliminary data.</text>
</comment>
<evidence type="ECO:0000256" key="3">
    <source>
        <dbReference type="PROSITE-ProRule" id="PRU00023"/>
    </source>
</evidence>
<evidence type="ECO:0000313" key="4">
    <source>
        <dbReference type="EMBL" id="EXJ68303.1"/>
    </source>
</evidence>
<dbReference type="Gene3D" id="1.25.40.20">
    <property type="entry name" value="Ankyrin repeat-containing domain"/>
    <property type="match status" value="2"/>
</dbReference>
<dbReference type="GeneID" id="19193616"/>
<dbReference type="EMBL" id="AMGX01000014">
    <property type="protein sequence ID" value="EXJ68303.1"/>
    <property type="molecule type" value="Genomic_DNA"/>
</dbReference>
<gene>
    <name evidence="4" type="ORF">A1O5_08918</name>
</gene>
<sequence length="352" mass="40092">MSHEVSSDHEFLKASQEGDVVRMQQLLVLRRASPFDITAEGITPLCLAIQYGRLEAVRLLLSQGALVNRAFGLKQTSPLCWALRNRQLEICRTLLFYGASFDHSTVHNWSPLYYLWPWNMPEGFRHPPAADFIIMLRAKGEDFDLLHGERIDNHGWSLLHRAAIFADPSDLQLLMDFDVDAFQPFDRIGWTSLHLVAKYGIYDNFSILFPAYEKKYGVDNALGLRDSRGWTPLHLATSNGHLELARLLLELGADRKALTDPVANKDMPESIQGKRCSPKDLAWAFGEEQGRRFEDIVADVPEDQWSDAPEYHPEDNVAGAKPLKLHGRLSKEVGCHAAAFIRRYRRFRRLIG</sequence>
<reference evidence="4 5" key="1">
    <citation type="submission" date="2013-03" db="EMBL/GenBank/DDBJ databases">
        <title>The Genome Sequence of Cladophialophora psammophila CBS 110553.</title>
        <authorList>
            <consortium name="The Broad Institute Genomics Platform"/>
            <person name="Cuomo C."/>
            <person name="de Hoog S."/>
            <person name="Gorbushina A."/>
            <person name="Walker B."/>
            <person name="Young S.K."/>
            <person name="Zeng Q."/>
            <person name="Gargeya S."/>
            <person name="Fitzgerald M."/>
            <person name="Haas B."/>
            <person name="Abouelleil A."/>
            <person name="Allen A.W."/>
            <person name="Alvarado L."/>
            <person name="Arachchi H.M."/>
            <person name="Berlin A.M."/>
            <person name="Chapman S.B."/>
            <person name="Gainer-Dewar J."/>
            <person name="Goldberg J."/>
            <person name="Griggs A."/>
            <person name="Gujja S."/>
            <person name="Hansen M."/>
            <person name="Howarth C."/>
            <person name="Imamovic A."/>
            <person name="Ireland A."/>
            <person name="Larimer J."/>
            <person name="McCowan C."/>
            <person name="Murphy C."/>
            <person name="Pearson M."/>
            <person name="Poon T.W."/>
            <person name="Priest M."/>
            <person name="Roberts A."/>
            <person name="Saif S."/>
            <person name="Shea T."/>
            <person name="Sisk P."/>
            <person name="Sykes S."/>
            <person name="Wortman J."/>
            <person name="Nusbaum C."/>
            <person name="Birren B."/>
        </authorList>
    </citation>
    <scope>NUCLEOTIDE SEQUENCE [LARGE SCALE GENOMIC DNA]</scope>
    <source>
        <strain evidence="4 5">CBS 110553</strain>
    </source>
</reference>
<evidence type="ECO:0000256" key="1">
    <source>
        <dbReference type="ARBA" id="ARBA00022737"/>
    </source>
</evidence>
<dbReference type="GO" id="GO:0004842">
    <property type="term" value="F:ubiquitin-protein transferase activity"/>
    <property type="evidence" value="ECO:0007669"/>
    <property type="project" value="TreeGrafter"/>
</dbReference>
<dbReference type="PANTHER" id="PTHR24171">
    <property type="entry name" value="ANKYRIN REPEAT DOMAIN-CONTAINING PROTEIN 39-RELATED"/>
    <property type="match status" value="1"/>
</dbReference>
<dbReference type="AlphaFoldDB" id="W9WK45"/>
<dbReference type="SMART" id="SM00248">
    <property type="entry name" value="ANK"/>
    <property type="match status" value="4"/>
</dbReference>
<accession>W9WK45</accession>
<dbReference type="PANTHER" id="PTHR24171:SF8">
    <property type="entry name" value="BRCA1-ASSOCIATED RING DOMAIN PROTEIN 1"/>
    <property type="match status" value="1"/>
</dbReference>
<dbReference type="PROSITE" id="PS50088">
    <property type="entry name" value="ANK_REPEAT"/>
    <property type="match status" value="2"/>
</dbReference>
<dbReference type="RefSeq" id="XP_007747689.1">
    <property type="nucleotide sequence ID" value="XM_007749499.1"/>
</dbReference>
<dbReference type="GO" id="GO:0085020">
    <property type="term" value="P:protein K6-linked ubiquitination"/>
    <property type="evidence" value="ECO:0007669"/>
    <property type="project" value="TreeGrafter"/>
</dbReference>
<keyword evidence="1" id="KW-0677">Repeat</keyword>